<evidence type="ECO:0000313" key="2">
    <source>
        <dbReference type="Proteomes" id="UP000186292"/>
    </source>
</evidence>
<dbReference type="Proteomes" id="UP000186292">
    <property type="component" value="Unassembled WGS sequence"/>
</dbReference>
<dbReference type="GO" id="GO:0016853">
    <property type="term" value="F:isomerase activity"/>
    <property type="evidence" value="ECO:0007669"/>
    <property type="project" value="InterPro"/>
</dbReference>
<sequence>MRAAHPGCRWTTPTNGRAISGSGVTGLIIRGMDVGHSVPEVTLRRGPVRATVSASGAAVRELTVNCRPLLRSFPQGTHPPQAANVVLAPWPNRVADASFTFSGERHNLAVTEPKLGHAIHGFTLRRVFEILEPRGDSALESDQNEVRLRTALGPEPGWPWPIELTVHYALTDSGLEASMTAVNLAEEPAPCALGVHTYLEAQGAHSDECTLHHMIAERQPLDERNIPAGAREPWPNSPIRMCGTWLDDAGFDPVANRPRVAQLVDKSGIGVELAATANMPWTQIFTSPERHVAVEPMTAPPNALATGEDLTVLDPGGRLTVGWSVRAIAHEN</sequence>
<dbReference type="Gene3D" id="2.70.98.10">
    <property type="match status" value="1"/>
</dbReference>
<name>A0A1N7IMT3_9CORY</name>
<keyword evidence="2" id="KW-1185">Reference proteome</keyword>
<dbReference type="InterPro" id="IPR008183">
    <property type="entry name" value="Aldose_1/G6P_1-epimerase"/>
</dbReference>
<dbReference type="Pfam" id="PF01263">
    <property type="entry name" value="Aldose_epim"/>
    <property type="match status" value="1"/>
</dbReference>
<evidence type="ECO:0000313" key="1">
    <source>
        <dbReference type="EMBL" id="SIS38296.1"/>
    </source>
</evidence>
<dbReference type="GO" id="GO:0030246">
    <property type="term" value="F:carbohydrate binding"/>
    <property type="evidence" value="ECO:0007669"/>
    <property type="project" value="InterPro"/>
</dbReference>
<dbReference type="EMBL" id="FTOF01000001">
    <property type="protein sequence ID" value="SIS38296.1"/>
    <property type="molecule type" value="Genomic_DNA"/>
</dbReference>
<proteinExistence type="predicted"/>
<dbReference type="GO" id="GO:0005975">
    <property type="term" value="P:carbohydrate metabolic process"/>
    <property type="evidence" value="ECO:0007669"/>
    <property type="project" value="InterPro"/>
</dbReference>
<dbReference type="AlphaFoldDB" id="A0A1N7IMT3"/>
<dbReference type="STRING" id="1161099.SAMN05444817_10151"/>
<dbReference type="InterPro" id="IPR011013">
    <property type="entry name" value="Gal_mutarotase_sf_dom"/>
</dbReference>
<organism evidence="1 2">
    <name type="scientific">Corynebacterium appendicis CIP 107643</name>
    <dbReference type="NCBI Taxonomy" id="1161099"/>
    <lineage>
        <taxon>Bacteria</taxon>
        <taxon>Bacillati</taxon>
        <taxon>Actinomycetota</taxon>
        <taxon>Actinomycetes</taxon>
        <taxon>Mycobacteriales</taxon>
        <taxon>Corynebacteriaceae</taxon>
        <taxon>Corynebacterium</taxon>
    </lineage>
</organism>
<dbReference type="SUPFAM" id="SSF74650">
    <property type="entry name" value="Galactose mutarotase-like"/>
    <property type="match status" value="1"/>
</dbReference>
<gene>
    <name evidence="1" type="ORF">SAMN05444817_10151</name>
</gene>
<dbReference type="InterPro" id="IPR014718">
    <property type="entry name" value="GH-type_carb-bd"/>
</dbReference>
<protein>
    <submittedName>
        <fullName evidence="1">Aldose 1-epimerase</fullName>
    </submittedName>
</protein>
<reference evidence="2" key="1">
    <citation type="submission" date="2017-01" db="EMBL/GenBank/DDBJ databases">
        <authorList>
            <person name="Varghese N."/>
            <person name="Submissions S."/>
        </authorList>
    </citation>
    <scope>NUCLEOTIDE SEQUENCE [LARGE SCALE GENOMIC DNA]</scope>
    <source>
        <strain evidence="2">DSM 44531</strain>
    </source>
</reference>
<accession>A0A1N7IMT3</accession>